<sequence length="89" mass="9847">MDQAMRNRDFVGQAALLQQLSEKLEQDAKSCVLVAGPSSIGKSYLIREFALSLQEASPETSFFWVDASSADTLSTGFILRFMEASEELH</sequence>
<gene>
    <name evidence="2" type="ORF">EJ02DRAFT_439317</name>
</gene>
<proteinExistence type="predicted"/>
<evidence type="ECO:0000313" key="3">
    <source>
        <dbReference type="Proteomes" id="UP000800038"/>
    </source>
</evidence>
<feature type="domain" description="Orc1-like AAA ATPase" evidence="1">
    <location>
        <begin position="10"/>
        <end position="61"/>
    </location>
</feature>
<keyword evidence="3" id="KW-1185">Reference proteome</keyword>
<protein>
    <recommendedName>
        <fullName evidence="1">Orc1-like AAA ATPase domain-containing protein</fullName>
    </recommendedName>
</protein>
<dbReference type="EMBL" id="ML976283">
    <property type="protein sequence ID" value="KAF1935337.1"/>
    <property type="molecule type" value="Genomic_DNA"/>
</dbReference>
<accession>A0A6A5SD30</accession>
<dbReference type="SUPFAM" id="SSF52540">
    <property type="entry name" value="P-loop containing nucleoside triphosphate hydrolases"/>
    <property type="match status" value="1"/>
</dbReference>
<dbReference type="InterPro" id="IPR027417">
    <property type="entry name" value="P-loop_NTPase"/>
</dbReference>
<dbReference type="InterPro" id="IPR041664">
    <property type="entry name" value="AAA_16"/>
</dbReference>
<evidence type="ECO:0000259" key="1">
    <source>
        <dbReference type="Pfam" id="PF13191"/>
    </source>
</evidence>
<dbReference type="Gene3D" id="3.40.50.300">
    <property type="entry name" value="P-loop containing nucleotide triphosphate hydrolases"/>
    <property type="match status" value="1"/>
</dbReference>
<reference evidence="2" key="1">
    <citation type="journal article" date="2020" name="Stud. Mycol.">
        <title>101 Dothideomycetes genomes: a test case for predicting lifestyles and emergence of pathogens.</title>
        <authorList>
            <person name="Haridas S."/>
            <person name="Albert R."/>
            <person name="Binder M."/>
            <person name="Bloem J."/>
            <person name="Labutti K."/>
            <person name="Salamov A."/>
            <person name="Andreopoulos B."/>
            <person name="Baker S."/>
            <person name="Barry K."/>
            <person name="Bills G."/>
            <person name="Bluhm B."/>
            <person name="Cannon C."/>
            <person name="Castanera R."/>
            <person name="Culley D."/>
            <person name="Daum C."/>
            <person name="Ezra D."/>
            <person name="Gonzalez J."/>
            <person name="Henrissat B."/>
            <person name="Kuo A."/>
            <person name="Liang C."/>
            <person name="Lipzen A."/>
            <person name="Lutzoni F."/>
            <person name="Magnuson J."/>
            <person name="Mondo S."/>
            <person name="Nolan M."/>
            <person name="Ohm R."/>
            <person name="Pangilinan J."/>
            <person name="Park H.-J."/>
            <person name="Ramirez L."/>
            <person name="Alfaro M."/>
            <person name="Sun H."/>
            <person name="Tritt A."/>
            <person name="Yoshinaga Y."/>
            <person name="Zwiers L.-H."/>
            <person name="Turgeon B."/>
            <person name="Goodwin S."/>
            <person name="Spatafora J."/>
            <person name="Crous P."/>
            <person name="Grigoriev I."/>
        </authorList>
    </citation>
    <scope>NUCLEOTIDE SEQUENCE</scope>
    <source>
        <strain evidence="2">CBS 161.51</strain>
    </source>
</reference>
<dbReference type="Pfam" id="PF13191">
    <property type="entry name" value="AAA_16"/>
    <property type="match status" value="1"/>
</dbReference>
<dbReference type="AlphaFoldDB" id="A0A6A5SD30"/>
<evidence type="ECO:0000313" key="2">
    <source>
        <dbReference type="EMBL" id="KAF1935337.1"/>
    </source>
</evidence>
<organism evidence="2 3">
    <name type="scientific">Clathrospora elynae</name>
    <dbReference type="NCBI Taxonomy" id="706981"/>
    <lineage>
        <taxon>Eukaryota</taxon>
        <taxon>Fungi</taxon>
        <taxon>Dikarya</taxon>
        <taxon>Ascomycota</taxon>
        <taxon>Pezizomycotina</taxon>
        <taxon>Dothideomycetes</taxon>
        <taxon>Pleosporomycetidae</taxon>
        <taxon>Pleosporales</taxon>
        <taxon>Diademaceae</taxon>
        <taxon>Clathrospora</taxon>
    </lineage>
</organism>
<name>A0A6A5SD30_9PLEO</name>
<dbReference type="Proteomes" id="UP000800038">
    <property type="component" value="Unassembled WGS sequence"/>
</dbReference>